<dbReference type="GO" id="GO:0004252">
    <property type="term" value="F:serine-type endopeptidase activity"/>
    <property type="evidence" value="ECO:0007669"/>
    <property type="project" value="InterPro"/>
</dbReference>
<evidence type="ECO:0000256" key="7">
    <source>
        <dbReference type="SAM" id="SignalP"/>
    </source>
</evidence>
<comment type="similarity">
    <text evidence="6">Belongs to the peptidase S1 family. CLIP subfamily.</text>
</comment>
<dbReference type="InterPro" id="IPR009003">
    <property type="entry name" value="Peptidase_S1_PA"/>
</dbReference>
<evidence type="ECO:0000256" key="5">
    <source>
        <dbReference type="ARBA" id="ARBA00023157"/>
    </source>
</evidence>
<organism evidence="9 10">
    <name type="scientific">Chironomus riparius</name>
    <dbReference type="NCBI Taxonomy" id="315576"/>
    <lineage>
        <taxon>Eukaryota</taxon>
        <taxon>Metazoa</taxon>
        <taxon>Ecdysozoa</taxon>
        <taxon>Arthropoda</taxon>
        <taxon>Hexapoda</taxon>
        <taxon>Insecta</taxon>
        <taxon>Pterygota</taxon>
        <taxon>Neoptera</taxon>
        <taxon>Endopterygota</taxon>
        <taxon>Diptera</taxon>
        <taxon>Nematocera</taxon>
        <taxon>Chironomoidea</taxon>
        <taxon>Chironomidae</taxon>
        <taxon>Chironominae</taxon>
        <taxon>Chironomus</taxon>
    </lineage>
</organism>
<evidence type="ECO:0000256" key="2">
    <source>
        <dbReference type="ARBA" id="ARBA00022670"/>
    </source>
</evidence>
<reference evidence="9" key="1">
    <citation type="submission" date="2022-01" db="EMBL/GenBank/DDBJ databases">
        <authorList>
            <person name="King R."/>
        </authorList>
    </citation>
    <scope>NUCLEOTIDE SEQUENCE</scope>
</reference>
<dbReference type="EMBL" id="OU895880">
    <property type="protein sequence ID" value="CAG9810124.1"/>
    <property type="molecule type" value="Genomic_DNA"/>
</dbReference>
<accession>A0A9N9WUU7</accession>
<keyword evidence="5" id="KW-1015">Disulfide bond</keyword>
<dbReference type="Gene3D" id="2.40.10.10">
    <property type="entry name" value="Trypsin-like serine proteases"/>
    <property type="match status" value="1"/>
</dbReference>
<dbReference type="PRINTS" id="PR00722">
    <property type="entry name" value="CHYMOTRYPSIN"/>
</dbReference>
<keyword evidence="3" id="KW-0378">Hydrolase</keyword>
<dbReference type="PANTHER" id="PTHR24276:SF98">
    <property type="entry name" value="FI18310P1-RELATED"/>
    <property type="match status" value="1"/>
</dbReference>
<feature type="signal peptide" evidence="7">
    <location>
        <begin position="1"/>
        <end position="16"/>
    </location>
</feature>
<dbReference type="PROSITE" id="PS00134">
    <property type="entry name" value="TRYPSIN_HIS"/>
    <property type="match status" value="1"/>
</dbReference>
<dbReference type="InterPro" id="IPR001314">
    <property type="entry name" value="Peptidase_S1A"/>
</dbReference>
<evidence type="ECO:0000313" key="9">
    <source>
        <dbReference type="EMBL" id="CAG9810124.1"/>
    </source>
</evidence>
<proteinExistence type="inferred from homology"/>
<dbReference type="InterPro" id="IPR018114">
    <property type="entry name" value="TRYPSIN_HIS"/>
</dbReference>
<evidence type="ECO:0000256" key="3">
    <source>
        <dbReference type="ARBA" id="ARBA00022801"/>
    </source>
</evidence>
<evidence type="ECO:0000313" key="10">
    <source>
        <dbReference type="Proteomes" id="UP001153620"/>
    </source>
</evidence>
<dbReference type="AlphaFoldDB" id="A0A9N9WUU7"/>
<dbReference type="Pfam" id="PF00089">
    <property type="entry name" value="Trypsin"/>
    <property type="match status" value="1"/>
</dbReference>
<feature type="domain" description="Peptidase S1" evidence="8">
    <location>
        <begin position="27"/>
        <end position="259"/>
    </location>
</feature>
<dbReference type="GO" id="GO:0005576">
    <property type="term" value="C:extracellular region"/>
    <property type="evidence" value="ECO:0007669"/>
    <property type="project" value="UniProtKB-SubCell"/>
</dbReference>
<keyword evidence="2" id="KW-0645">Protease</keyword>
<dbReference type="FunFam" id="2.40.10.10:FF:000036">
    <property type="entry name" value="Trypsin beta"/>
    <property type="match status" value="1"/>
</dbReference>
<protein>
    <recommendedName>
        <fullName evidence="8">Peptidase S1 domain-containing protein</fullName>
    </recommendedName>
</protein>
<dbReference type="Proteomes" id="UP001153620">
    <property type="component" value="Chromosome 4"/>
</dbReference>
<keyword evidence="7" id="KW-0732">Signal</keyword>
<evidence type="ECO:0000256" key="6">
    <source>
        <dbReference type="ARBA" id="ARBA00024195"/>
    </source>
</evidence>
<reference evidence="9" key="2">
    <citation type="submission" date="2022-10" db="EMBL/GenBank/DDBJ databases">
        <authorList>
            <consortium name="ENA_rothamsted_submissions"/>
            <consortium name="culmorum"/>
            <person name="King R."/>
        </authorList>
    </citation>
    <scope>NUCLEOTIDE SEQUENCE</scope>
</reference>
<dbReference type="PROSITE" id="PS50240">
    <property type="entry name" value="TRYPSIN_DOM"/>
    <property type="match status" value="1"/>
</dbReference>
<comment type="subcellular location">
    <subcellularLocation>
        <location evidence="1">Secreted</location>
        <location evidence="1">Extracellular space</location>
    </subcellularLocation>
</comment>
<name>A0A9N9WUU7_9DIPT</name>
<sequence length="272" mass="30246">MKILIFASLIIYTVAGTQLTLDRNPRIVGGEDGQIEEFPALVAIINIPRQMRTCAGTLISEQWIITAAHCYTHPVNFTIEYATSYLQQTNPGAKHADPELFLRHEKYNGSSITFDIGLIKLLMPLLTGLHSPFSRLAMPGSYYRTGTPATVAGWGIWSYENSTLAHLQKADLQVWHYRDCQEAHKDSGSSLSIHSHQICAGLPDFSKAECNGDSGGPLYVHGVQVGIVSWSLKPCTVAEFPGVYTDVSFFIPWIQEKTGLEFELQNFLIRKN</sequence>
<evidence type="ECO:0000259" key="8">
    <source>
        <dbReference type="PROSITE" id="PS50240"/>
    </source>
</evidence>
<evidence type="ECO:0000256" key="1">
    <source>
        <dbReference type="ARBA" id="ARBA00004239"/>
    </source>
</evidence>
<dbReference type="OrthoDB" id="10051896at2759"/>
<dbReference type="InterPro" id="IPR001254">
    <property type="entry name" value="Trypsin_dom"/>
</dbReference>
<dbReference type="SUPFAM" id="SSF50494">
    <property type="entry name" value="Trypsin-like serine proteases"/>
    <property type="match status" value="1"/>
</dbReference>
<keyword evidence="4" id="KW-0720">Serine protease</keyword>
<feature type="chain" id="PRO_5040172865" description="Peptidase S1 domain-containing protein" evidence="7">
    <location>
        <begin position="17"/>
        <end position="272"/>
    </location>
</feature>
<evidence type="ECO:0000256" key="4">
    <source>
        <dbReference type="ARBA" id="ARBA00022825"/>
    </source>
</evidence>
<dbReference type="GO" id="GO:0006508">
    <property type="term" value="P:proteolysis"/>
    <property type="evidence" value="ECO:0007669"/>
    <property type="project" value="UniProtKB-KW"/>
</dbReference>
<keyword evidence="10" id="KW-1185">Reference proteome</keyword>
<dbReference type="InterPro" id="IPR043504">
    <property type="entry name" value="Peptidase_S1_PA_chymotrypsin"/>
</dbReference>
<dbReference type="SMART" id="SM00020">
    <property type="entry name" value="Tryp_SPc"/>
    <property type="match status" value="1"/>
</dbReference>
<gene>
    <name evidence="9" type="ORF">CHIRRI_LOCUS12941</name>
</gene>
<dbReference type="CDD" id="cd00190">
    <property type="entry name" value="Tryp_SPc"/>
    <property type="match status" value="1"/>
</dbReference>
<dbReference type="PANTHER" id="PTHR24276">
    <property type="entry name" value="POLYSERASE-RELATED"/>
    <property type="match status" value="1"/>
</dbReference>
<dbReference type="InterPro" id="IPR050430">
    <property type="entry name" value="Peptidase_S1"/>
</dbReference>